<keyword evidence="1" id="KW-1133">Transmembrane helix</keyword>
<protein>
    <recommendedName>
        <fullName evidence="4">Immunoglobulin V-set domain-containing protein</fullName>
    </recommendedName>
</protein>
<evidence type="ECO:0000256" key="1">
    <source>
        <dbReference type="SAM" id="Phobius"/>
    </source>
</evidence>
<evidence type="ECO:0008006" key="4">
    <source>
        <dbReference type="Google" id="ProtNLM"/>
    </source>
</evidence>
<proteinExistence type="predicted"/>
<organism evidence="2 3">
    <name type="scientific">Xenotaenia resolanae</name>
    <dbReference type="NCBI Taxonomy" id="208358"/>
    <lineage>
        <taxon>Eukaryota</taxon>
        <taxon>Metazoa</taxon>
        <taxon>Chordata</taxon>
        <taxon>Craniata</taxon>
        <taxon>Vertebrata</taxon>
        <taxon>Euteleostomi</taxon>
        <taxon>Actinopterygii</taxon>
        <taxon>Neopterygii</taxon>
        <taxon>Teleostei</taxon>
        <taxon>Neoteleostei</taxon>
        <taxon>Acanthomorphata</taxon>
        <taxon>Ovalentaria</taxon>
        <taxon>Atherinomorphae</taxon>
        <taxon>Cyprinodontiformes</taxon>
        <taxon>Goodeidae</taxon>
        <taxon>Xenotaenia</taxon>
    </lineage>
</organism>
<sequence>MCEFLKHELTVVSCDNYFIILSNLQELHKKLFILCELIAPPRELVLYQVHDGVEVSESQDEQFSGRVQSDKDVLREGRIRLHVSRLRTEDSGLYLCDVKTDEGSGSGRCRFNVSAAADVSPTQRPTVDPEPEATGWIFLYVLLGLTAAAALMVKLLLNSVVYQNPEGS</sequence>
<dbReference type="Gene3D" id="2.60.40.10">
    <property type="entry name" value="Immunoglobulins"/>
    <property type="match status" value="1"/>
</dbReference>
<accession>A0ABV0X2Z0</accession>
<reference evidence="2 3" key="1">
    <citation type="submission" date="2021-06" db="EMBL/GenBank/DDBJ databases">
        <authorList>
            <person name="Palmer J.M."/>
        </authorList>
    </citation>
    <scope>NUCLEOTIDE SEQUENCE [LARGE SCALE GENOMIC DNA]</scope>
    <source>
        <strain evidence="2 3">XR_2019</strain>
        <tissue evidence="2">Muscle</tissue>
    </source>
</reference>
<keyword evidence="1" id="KW-0472">Membrane</keyword>
<comment type="caution">
    <text evidence="2">The sequence shown here is derived from an EMBL/GenBank/DDBJ whole genome shotgun (WGS) entry which is preliminary data.</text>
</comment>
<dbReference type="EMBL" id="JAHRIM010084247">
    <property type="protein sequence ID" value="MEQ2276079.1"/>
    <property type="molecule type" value="Genomic_DNA"/>
</dbReference>
<keyword evidence="3" id="KW-1185">Reference proteome</keyword>
<keyword evidence="1" id="KW-0812">Transmembrane</keyword>
<name>A0ABV0X2Z0_9TELE</name>
<evidence type="ECO:0000313" key="3">
    <source>
        <dbReference type="Proteomes" id="UP001444071"/>
    </source>
</evidence>
<dbReference type="InterPro" id="IPR036179">
    <property type="entry name" value="Ig-like_dom_sf"/>
</dbReference>
<dbReference type="SUPFAM" id="SSF48726">
    <property type="entry name" value="Immunoglobulin"/>
    <property type="match status" value="1"/>
</dbReference>
<dbReference type="Proteomes" id="UP001444071">
    <property type="component" value="Unassembled WGS sequence"/>
</dbReference>
<dbReference type="InterPro" id="IPR013783">
    <property type="entry name" value="Ig-like_fold"/>
</dbReference>
<feature type="transmembrane region" description="Helical" evidence="1">
    <location>
        <begin position="136"/>
        <end position="157"/>
    </location>
</feature>
<evidence type="ECO:0000313" key="2">
    <source>
        <dbReference type="EMBL" id="MEQ2276079.1"/>
    </source>
</evidence>
<gene>
    <name evidence="2" type="ORF">XENORESO_013362</name>
</gene>